<proteinExistence type="inferred from homology"/>
<dbReference type="eggNOG" id="COG1671">
    <property type="taxonomic scope" value="Bacteria"/>
</dbReference>
<evidence type="ECO:0000313" key="2">
    <source>
        <dbReference type="EMBL" id="KTD22885.1"/>
    </source>
</evidence>
<dbReference type="AlphaFoldDB" id="A0A0W0VS93"/>
<comment type="caution">
    <text evidence="2">The sequence shown here is derived from an EMBL/GenBank/DDBJ whole genome shotgun (WGS) entry which is preliminary data.</text>
</comment>
<dbReference type="PANTHER" id="PTHR35146:SF1">
    <property type="entry name" value="UPF0178 PROTEIN YAII"/>
    <property type="match status" value="1"/>
</dbReference>
<dbReference type="Proteomes" id="UP000054869">
    <property type="component" value="Unassembled WGS sequence"/>
</dbReference>
<dbReference type="RefSeq" id="WP_331712962.1">
    <property type="nucleotide sequence ID" value="NZ_CAAAJD010000016.1"/>
</dbReference>
<dbReference type="PANTHER" id="PTHR35146">
    <property type="entry name" value="UPF0178 PROTEIN YAII"/>
    <property type="match status" value="1"/>
</dbReference>
<dbReference type="Pfam" id="PF02639">
    <property type="entry name" value="DUF188"/>
    <property type="match status" value="1"/>
</dbReference>
<comment type="similarity">
    <text evidence="1">Belongs to the UPF0178 family.</text>
</comment>
<accession>A0A0W0VS93</accession>
<keyword evidence="3" id="KW-1185">Reference proteome</keyword>
<gene>
    <name evidence="2" type="ORF">Llan_1002</name>
</gene>
<evidence type="ECO:0000313" key="3">
    <source>
        <dbReference type="Proteomes" id="UP000054869"/>
    </source>
</evidence>
<name>A0A0W0VS93_9GAMM</name>
<dbReference type="PATRIC" id="fig|45067.4.peg.1047"/>
<protein>
    <recommendedName>
        <fullName evidence="4">YaiI/YqxD family protein</fullName>
    </recommendedName>
</protein>
<sequence length="68" mass="7843">MQIWIDGDACPKVIKDLLFRAAIRTQTYLIAVSNHNISVPPSPFIKKYQVGFGFDVADKYILNNMNWR</sequence>
<evidence type="ECO:0008006" key="4">
    <source>
        <dbReference type="Google" id="ProtNLM"/>
    </source>
</evidence>
<reference evidence="2 3" key="1">
    <citation type="submission" date="2015-11" db="EMBL/GenBank/DDBJ databases">
        <title>Genomic analysis of 38 Legionella species identifies large and diverse effector repertoires.</title>
        <authorList>
            <person name="Burstein D."/>
            <person name="Amaro F."/>
            <person name="Zusman T."/>
            <person name="Lifshitz Z."/>
            <person name="Cohen O."/>
            <person name="Gilbert J.A."/>
            <person name="Pupko T."/>
            <person name="Shuman H.A."/>
            <person name="Segal G."/>
        </authorList>
    </citation>
    <scope>NUCLEOTIDE SEQUENCE [LARGE SCALE GENOMIC DNA]</scope>
    <source>
        <strain evidence="2 3">ATCC 49751</strain>
    </source>
</reference>
<dbReference type="EMBL" id="LNYI01000020">
    <property type="protein sequence ID" value="KTD22885.1"/>
    <property type="molecule type" value="Genomic_DNA"/>
</dbReference>
<evidence type="ECO:0000256" key="1">
    <source>
        <dbReference type="ARBA" id="ARBA00008522"/>
    </source>
</evidence>
<dbReference type="InterPro" id="IPR003791">
    <property type="entry name" value="UPF0178"/>
</dbReference>
<dbReference type="STRING" id="45067.Llan_1002"/>
<organism evidence="2 3">
    <name type="scientific">Legionella lansingensis</name>
    <dbReference type="NCBI Taxonomy" id="45067"/>
    <lineage>
        <taxon>Bacteria</taxon>
        <taxon>Pseudomonadati</taxon>
        <taxon>Pseudomonadota</taxon>
        <taxon>Gammaproteobacteria</taxon>
        <taxon>Legionellales</taxon>
        <taxon>Legionellaceae</taxon>
        <taxon>Legionella</taxon>
    </lineage>
</organism>